<name>A0ABT5FAK8_9GAMM</name>
<dbReference type="EMBL" id="JAQOMS010000002">
    <property type="protein sequence ID" value="MDC2887616.1"/>
    <property type="molecule type" value="Genomic_DNA"/>
</dbReference>
<evidence type="ECO:0000313" key="1">
    <source>
        <dbReference type="EMBL" id="MDC2887616.1"/>
    </source>
</evidence>
<sequence length="319" mass="36832">MKRLLITSMVILITSMLWQYLDKPDVPPLAESPIYEQDVISTNKAEALSTALNDQSKPNNPAISSSSPLNVMHADAESHSSTLLDDIFKIVKNDLFQKYDDMLRLNYENSFRKVNGEVVDTSDQPKFDWDEFNQLRKGRFIYPSDEDYLSLLQFLEGGNYNCKARTSQLGVQKACHKNRWGIELFAVYKLHGYDTLYMDDVMWRALSDSSGITETFNVMWDWADKYAVPSFMNNITINSHEARVIETLDLNPVRKSILNRFAIKCDNGLCTIVVQHHILNDSFVDFYNMYPNCFDIIFEFGPPPMIYQLVCFDTDAITW</sequence>
<evidence type="ECO:0000313" key="2">
    <source>
        <dbReference type="Proteomes" id="UP001528411"/>
    </source>
</evidence>
<organism evidence="1 2">
    <name type="scientific">Psychrosphaera algicola</name>
    <dbReference type="NCBI Taxonomy" id="3023714"/>
    <lineage>
        <taxon>Bacteria</taxon>
        <taxon>Pseudomonadati</taxon>
        <taxon>Pseudomonadota</taxon>
        <taxon>Gammaproteobacteria</taxon>
        <taxon>Alteromonadales</taxon>
        <taxon>Pseudoalteromonadaceae</taxon>
        <taxon>Psychrosphaera</taxon>
    </lineage>
</organism>
<accession>A0ABT5FAK8</accession>
<keyword evidence="2" id="KW-1185">Reference proteome</keyword>
<dbReference type="RefSeq" id="WP_272179439.1">
    <property type="nucleotide sequence ID" value="NZ_JAQOMS010000002.1"/>
</dbReference>
<proteinExistence type="predicted"/>
<protein>
    <submittedName>
        <fullName evidence="1">Uncharacterized protein</fullName>
    </submittedName>
</protein>
<dbReference type="Proteomes" id="UP001528411">
    <property type="component" value="Unassembled WGS sequence"/>
</dbReference>
<gene>
    <name evidence="1" type="ORF">PN838_00605</name>
</gene>
<reference evidence="1 2" key="1">
    <citation type="submission" date="2023-01" db="EMBL/GenBank/DDBJ databases">
        <title>Psychrosphaera sp. nov., isolated from marine algae.</title>
        <authorList>
            <person name="Bayburt H."/>
            <person name="Choi B.J."/>
            <person name="Kim J.M."/>
            <person name="Choi D.G."/>
            <person name="Jeon C.O."/>
        </authorList>
    </citation>
    <scope>NUCLEOTIDE SEQUENCE [LARGE SCALE GENOMIC DNA]</scope>
    <source>
        <strain evidence="1 2">G1-22</strain>
    </source>
</reference>
<comment type="caution">
    <text evidence="1">The sequence shown here is derived from an EMBL/GenBank/DDBJ whole genome shotgun (WGS) entry which is preliminary data.</text>
</comment>